<dbReference type="Proteomes" id="UP000821853">
    <property type="component" value="Chromosome 1"/>
</dbReference>
<evidence type="ECO:0000313" key="2">
    <source>
        <dbReference type="Proteomes" id="UP000821853"/>
    </source>
</evidence>
<dbReference type="VEuPathDB" id="VectorBase:HLOH_040116"/>
<organism evidence="1 2">
    <name type="scientific">Haemaphysalis longicornis</name>
    <name type="common">Bush tick</name>
    <dbReference type="NCBI Taxonomy" id="44386"/>
    <lineage>
        <taxon>Eukaryota</taxon>
        <taxon>Metazoa</taxon>
        <taxon>Ecdysozoa</taxon>
        <taxon>Arthropoda</taxon>
        <taxon>Chelicerata</taxon>
        <taxon>Arachnida</taxon>
        <taxon>Acari</taxon>
        <taxon>Parasitiformes</taxon>
        <taxon>Ixodida</taxon>
        <taxon>Ixodoidea</taxon>
        <taxon>Ixodidae</taxon>
        <taxon>Haemaphysalinae</taxon>
        <taxon>Haemaphysalis</taxon>
    </lineage>
</organism>
<evidence type="ECO:0000313" key="1">
    <source>
        <dbReference type="EMBL" id="KAH9361771.1"/>
    </source>
</evidence>
<proteinExistence type="predicted"/>
<gene>
    <name evidence="1" type="ORF">HPB48_005076</name>
</gene>
<protein>
    <submittedName>
        <fullName evidence="1">Uncharacterized protein</fullName>
    </submittedName>
</protein>
<accession>A0A9J6FFK4</accession>
<sequence>MVMRIMSPLVMGDRSADASAAARDSYLRAATRVACSLLRLVLARPTFQDSTTTRTHAGASRSFTEDAAEMITAFPTCKPVGGFAKASKPTTTHHRFQVSAKTFTQ</sequence>
<comment type="caution">
    <text evidence="1">The sequence shown here is derived from an EMBL/GenBank/DDBJ whole genome shotgun (WGS) entry which is preliminary data.</text>
</comment>
<dbReference type="AlphaFoldDB" id="A0A9J6FFK4"/>
<reference evidence="1 2" key="1">
    <citation type="journal article" date="2020" name="Cell">
        <title>Large-Scale Comparative Analyses of Tick Genomes Elucidate Their Genetic Diversity and Vector Capacities.</title>
        <authorList>
            <consortium name="Tick Genome and Microbiome Consortium (TIGMIC)"/>
            <person name="Jia N."/>
            <person name="Wang J."/>
            <person name="Shi W."/>
            <person name="Du L."/>
            <person name="Sun Y."/>
            <person name="Zhan W."/>
            <person name="Jiang J.F."/>
            <person name="Wang Q."/>
            <person name="Zhang B."/>
            <person name="Ji P."/>
            <person name="Bell-Sakyi L."/>
            <person name="Cui X.M."/>
            <person name="Yuan T.T."/>
            <person name="Jiang B.G."/>
            <person name="Yang W.F."/>
            <person name="Lam T.T."/>
            <person name="Chang Q.C."/>
            <person name="Ding S.J."/>
            <person name="Wang X.J."/>
            <person name="Zhu J.G."/>
            <person name="Ruan X.D."/>
            <person name="Zhao L."/>
            <person name="Wei J.T."/>
            <person name="Ye R.Z."/>
            <person name="Que T.C."/>
            <person name="Du C.H."/>
            <person name="Zhou Y.H."/>
            <person name="Cheng J.X."/>
            <person name="Dai P.F."/>
            <person name="Guo W.B."/>
            <person name="Han X.H."/>
            <person name="Huang E.J."/>
            <person name="Li L.F."/>
            <person name="Wei W."/>
            <person name="Gao Y.C."/>
            <person name="Liu J.Z."/>
            <person name="Shao H.Z."/>
            <person name="Wang X."/>
            <person name="Wang C.C."/>
            <person name="Yang T.C."/>
            <person name="Huo Q.B."/>
            <person name="Li W."/>
            <person name="Chen H.Y."/>
            <person name="Chen S.E."/>
            <person name="Zhou L.G."/>
            <person name="Ni X.B."/>
            <person name="Tian J.H."/>
            <person name="Sheng Y."/>
            <person name="Liu T."/>
            <person name="Pan Y.S."/>
            <person name="Xia L.Y."/>
            <person name="Li J."/>
            <person name="Zhao F."/>
            <person name="Cao W.C."/>
        </authorList>
    </citation>
    <scope>NUCLEOTIDE SEQUENCE [LARGE SCALE GENOMIC DNA]</scope>
    <source>
        <strain evidence="1">HaeL-2018</strain>
    </source>
</reference>
<keyword evidence="2" id="KW-1185">Reference proteome</keyword>
<dbReference type="EMBL" id="JABSTR010000001">
    <property type="protein sequence ID" value="KAH9361771.1"/>
    <property type="molecule type" value="Genomic_DNA"/>
</dbReference>
<name>A0A9J6FFK4_HAELO</name>